<protein>
    <submittedName>
        <fullName evidence="2">VOC family protein</fullName>
    </submittedName>
</protein>
<dbReference type="RefSeq" id="WP_177059752.1">
    <property type="nucleotide sequence ID" value="NZ_JACAPB010000019.1"/>
</dbReference>
<evidence type="ECO:0000259" key="1">
    <source>
        <dbReference type="PROSITE" id="PS51819"/>
    </source>
</evidence>
<dbReference type="CDD" id="cd07246">
    <property type="entry name" value="VOC_like"/>
    <property type="match status" value="1"/>
</dbReference>
<comment type="caution">
    <text evidence="2">The sequence shown here is derived from an EMBL/GenBank/DDBJ whole genome shotgun (WGS) entry which is preliminary data.</text>
</comment>
<dbReference type="Gene3D" id="3.30.720.110">
    <property type="match status" value="1"/>
</dbReference>
<reference evidence="2 3" key="1">
    <citation type="submission" date="2020-04" db="EMBL/GenBank/DDBJ databases">
        <title>Molecular characterization of pseudomonads from Agaricus bisporus reveal novel blotch 2 pathogens in Western Europe.</title>
        <authorList>
            <person name="Taparia T."/>
            <person name="Krijger M."/>
            <person name="Haynes E."/>
            <person name="Elpinstone J.G."/>
            <person name="Noble R."/>
            <person name="Van Der Wolf J."/>
        </authorList>
    </citation>
    <scope>NUCLEOTIDE SEQUENCE [LARGE SCALE GENOMIC DNA]</scope>
    <source>
        <strain evidence="2 3">IPO3737</strain>
    </source>
</reference>
<evidence type="ECO:0000313" key="2">
    <source>
        <dbReference type="EMBL" id="NWC34117.1"/>
    </source>
</evidence>
<dbReference type="PANTHER" id="PTHR34109:SF1">
    <property type="entry name" value="VOC DOMAIN-CONTAINING PROTEIN"/>
    <property type="match status" value="1"/>
</dbReference>
<dbReference type="PANTHER" id="PTHR34109">
    <property type="entry name" value="BNAUNNG04460D PROTEIN-RELATED"/>
    <property type="match status" value="1"/>
</dbReference>
<proteinExistence type="predicted"/>
<dbReference type="PROSITE" id="PS51819">
    <property type="entry name" value="VOC"/>
    <property type="match status" value="1"/>
</dbReference>
<dbReference type="Proteomes" id="UP000520592">
    <property type="component" value="Unassembled WGS sequence"/>
</dbReference>
<gene>
    <name evidence="2" type="ORF">HX876_17065</name>
</gene>
<dbReference type="Gene3D" id="3.30.720.120">
    <property type="match status" value="1"/>
</dbReference>
<evidence type="ECO:0000313" key="3">
    <source>
        <dbReference type="Proteomes" id="UP000520592"/>
    </source>
</evidence>
<dbReference type="SUPFAM" id="SSF54593">
    <property type="entry name" value="Glyoxalase/Bleomycin resistance protein/Dihydroxybiphenyl dioxygenase"/>
    <property type="match status" value="1"/>
</dbReference>
<organism evidence="2 3">
    <name type="scientific">Pseudomonas gingeri</name>
    <dbReference type="NCBI Taxonomy" id="117681"/>
    <lineage>
        <taxon>Bacteria</taxon>
        <taxon>Pseudomonadati</taxon>
        <taxon>Pseudomonadota</taxon>
        <taxon>Gammaproteobacteria</taxon>
        <taxon>Pseudomonadales</taxon>
        <taxon>Pseudomonadaceae</taxon>
        <taxon>Pseudomonas</taxon>
    </lineage>
</organism>
<name>A0A7Y8CKF2_9PSED</name>
<dbReference type="EMBL" id="JACAQD010000018">
    <property type="protein sequence ID" value="NWC34117.1"/>
    <property type="molecule type" value="Genomic_DNA"/>
</dbReference>
<sequence length="154" mass="16931">MSVKAIPQGFHSITPYLGVKQAAEAIEFYKTAFGASEIMRLEMPDGSIGHAELRIGDSPLMLGTPCDEGPFVSPEGHTSVGIHLYVADVDKQFETATAAGARVIREVQDQFYGDRSCTLKDPFGHVWFLATHKEDLTQAEIETRAAELFRQMKG</sequence>
<dbReference type="InterPro" id="IPR004360">
    <property type="entry name" value="Glyas_Fos-R_dOase_dom"/>
</dbReference>
<dbReference type="InterPro" id="IPR037523">
    <property type="entry name" value="VOC_core"/>
</dbReference>
<feature type="domain" description="VOC" evidence="1">
    <location>
        <begin position="9"/>
        <end position="132"/>
    </location>
</feature>
<dbReference type="InterPro" id="IPR029068">
    <property type="entry name" value="Glyas_Bleomycin-R_OHBP_Dase"/>
</dbReference>
<dbReference type="AlphaFoldDB" id="A0A7Y8CKF2"/>
<accession>A0A7Y8CKF2</accession>
<dbReference type="Pfam" id="PF00903">
    <property type="entry name" value="Glyoxalase"/>
    <property type="match status" value="1"/>
</dbReference>